<evidence type="ECO:0000256" key="3">
    <source>
        <dbReference type="ARBA" id="ARBA00023125"/>
    </source>
</evidence>
<dbReference type="SUPFAM" id="SSF46785">
    <property type="entry name" value="Winged helix' DNA-binding domain"/>
    <property type="match status" value="1"/>
</dbReference>
<keyword evidence="4" id="KW-0804">Transcription</keyword>
<dbReference type="PRINTS" id="PR00039">
    <property type="entry name" value="HTHLYSR"/>
</dbReference>
<dbReference type="InterPro" id="IPR036390">
    <property type="entry name" value="WH_DNA-bd_sf"/>
</dbReference>
<dbReference type="InterPro" id="IPR005119">
    <property type="entry name" value="LysR_subst-bd"/>
</dbReference>
<keyword evidence="7" id="KW-1185">Reference proteome</keyword>
<dbReference type="OrthoDB" id="9803714at2"/>
<dbReference type="InterPro" id="IPR036388">
    <property type="entry name" value="WH-like_DNA-bd_sf"/>
</dbReference>
<dbReference type="PANTHER" id="PTHR30419">
    <property type="entry name" value="HTH-TYPE TRANSCRIPTIONAL REGULATOR YBHD"/>
    <property type="match status" value="1"/>
</dbReference>
<feature type="domain" description="HTH lysR-type" evidence="5">
    <location>
        <begin position="1"/>
        <end position="58"/>
    </location>
</feature>
<dbReference type="Pfam" id="PF03466">
    <property type="entry name" value="LysR_substrate"/>
    <property type="match status" value="1"/>
</dbReference>
<comment type="similarity">
    <text evidence="1">Belongs to the LysR transcriptional regulatory family.</text>
</comment>
<dbReference type="InterPro" id="IPR000847">
    <property type="entry name" value="LysR_HTH_N"/>
</dbReference>
<dbReference type="Proteomes" id="UP000297597">
    <property type="component" value="Unassembled WGS sequence"/>
</dbReference>
<dbReference type="AlphaFoldDB" id="A0A4Y7RIT4"/>
<dbReference type="GO" id="GO:0005829">
    <property type="term" value="C:cytosol"/>
    <property type="evidence" value="ECO:0007669"/>
    <property type="project" value="TreeGrafter"/>
</dbReference>
<dbReference type="Pfam" id="PF00126">
    <property type="entry name" value="HTH_1"/>
    <property type="match status" value="1"/>
</dbReference>
<keyword evidence="3" id="KW-0238">DNA-binding</keyword>
<evidence type="ECO:0000313" key="6">
    <source>
        <dbReference type="EMBL" id="TEB08711.1"/>
    </source>
</evidence>
<dbReference type="FunFam" id="1.10.10.10:FF:000001">
    <property type="entry name" value="LysR family transcriptional regulator"/>
    <property type="match status" value="1"/>
</dbReference>
<dbReference type="CDD" id="cd05466">
    <property type="entry name" value="PBP2_LTTR_substrate"/>
    <property type="match status" value="1"/>
</dbReference>
<evidence type="ECO:0000256" key="1">
    <source>
        <dbReference type="ARBA" id="ARBA00009437"/>
    </source>
</evidence>
<keyword evidence="2" id="KW-0805">Transcription regulation</keyword>
<protein>
    <submittedName>
        <fullName evidence="6">Hydrogen peroxide-inducible genes activator</fullName>
    </submittedName>
</protein>
<dbReference type="Gene3D" id="1.10.10.10">
    <property type="entry name" value="Winged helix-like DNA-binding domain superfamily/Winged helix DNA-binding domain"/>
    <property type="match status" value="1"/>
</dbReference>
<dbReference type="EMBL" id="QFFZ01000083">
    <property type="protein sequence ID" value="TEB08711.1"/>
    <property type="molecule type" value="Genomic_DNA"/>
</dbReference>
<evidence type="ECO:0000259" key="5">
    <source>
        <dbReference type="PROSITE" id="PS50931"/>
    </source>
</evidence>
<dbReference type="InterPro" id="IPR050950">
    <property type="entry name" value="HTH-type_LysR_regulators"/>
</dbReference>
<comment type="caution">
    <text evidence="6">The sequence shown here is derived from an EMBL/GenBank/DDBJ whole genome shotgun (WGS) entry which is preliminary data.</text>
</comment>
<dbReference type="RefSeq" id="WP_134216036.1">
    <property type="nucleotide sequence ID" value="NZ_QFFZ01000083.1"/>
</dbReference>
<reference evidence="6 7" key="1">
    <citation type="journal article" date="2018" name="Environ. Microbiol.">
        <title>Novel energy conservation strategies and behaviour of Pelotomaculum schinkii driving syntrophic propionate catabolism.</title>
        <authorList>
            <person name="Hidalgo-Ahumada C.A.P."/>
            <person name="Nobu M.K."/>
            <person name="Narihiro T."/>
            <person name="Tamaki H."/>
            <person name="Liu W.T."/>
            <person name="Kamagata Y."/>
            <person name="Stams A.J.M."/>
            <person name="Imachi H."/>
            <person name="Sousa D.Z."/>
        </authorList>
    </citation>
    <scope>NUCLEOTIDE SEQUENCE [LARGE SCALE GENOMIC DNA]</scope>
    <source>
        <strain evidence="6 7">MGP</strain>
    </source>
</reference>
<dbReference type="GO" id="GO:0003700">
    <property type="term" value="F:DNA-binding transcription factor activity"/>
    <property type="evidence" value="ECO:0007669"/>
    <property type="project" value="InterPro"/>
</dbReference>
<name>A0A4Y7RIT4_9FIRM</name>
<dbReference type="PROSITE" id="PS50931">
    <property type="entry name" value="HTH_LYSR"/>
    <property type="match status" value="1"/>
</dbReference>
<evidence type="ECO:0000256" key="4">
    <source>
        <dbReference type="ARBA" id="ARBA00023163"/>
    </source>
</evidence>
<accession>A0A4Y7RIT4</accession>
<gene>
    <name evidence="6" type="primary">oxyR</name>
    <name evidence="6" type="ORF">Pmgp_03675</name>
</gene>
<proteinExistence type="inferred from homology"/>
<evidence type="ECO:0000313" key="7">
    <source>
        <dbReference type="Proteomes" id="UP000297597"/>
    </source>
</evidence>
<sequence>MRLQQLEYFVEVVRCKSMSQAAKNLFITQPALSVAIKDFEKTIGVQLIKRSNKGVVPTTLGKQIFNDSQEIINIYKGWPNASGSGDICGDVYIFAIPSICNSILFNESFFNLKKMYPKLNIFLDQVRPHELLSHIIKNYPSIGIGYYLPSERESLFSQAKMYGLKTELLFKDEFNILISNKNPLAQKDKLSLSDLKKLPLSYYSDTNDNISLPYQMYFDDSFRFRLNSKENIMELIVHNKAVALYPEKASRYEYCIRSNLVRPMSVENFRFPQVEFFILYPAKKTSSIGLMKVVDNIKENLSDF</sequence>
<dbReference type="Gene3D" id="3.40.190.290">
    <property type="match status" value="1"/>
</dbReference>
<organism evidence="6 7">
    <name type="scientific">Pelotomaculum propionicicum</name>
    <dbReference type="NCBI Taxonomy" id="258475"/>
    <lineage>
        <taxon>Bacteria</taxon>
        <taxon>Bacillati</taxon>
        <taxon>Bacillota</taxon>
        <taxon>Clostridia</taxon>
        <taxon>Eubacteriales</taxon>
        <taxon>Desulfotomaculaceae</taxon>
        <taxon>Pelotomaculum</taxon>
    </lineage>
</organism>
<dbReference type="GO" id="GO:0003677">
    <property type="term" value="F:DNA binding"/>
    <property type="evidence" value="ECO:0007669"/>
    <property type="project" value="UniProtKB-KW"/>
</dbReference>
<dbReference type="SUPFAM" id="SSF53850">
    <property type="entry name" value="Periplasmic binding protein-like II"/>
    <property type="match status" value="1"/>
</dbReference>
<evidence type="ECO:0000256" key="2">
    <source>
        <dbReference type="ARBA" id="ARBA00023015"/>
    </source>
</evidence>